<organism evidence="1 2">
    <name type="scientific">Primorskyibacter flagellatus</name>
    <dbReference type="NCBI Taxonomy" id="1387277"/>
    <lineage>
        <taxon>Bacteria</taxon>
        <taxon>Pseudomonadati</taxon>
        <taxon>Pseudomonadota</taxon>
        <taxon>Alphaproteobacteria</taxon>
        <taxon>Rhodobacterales</taxon>
        <taxon>Roseobacteraceae</taxon>
        <taxon>Primorskyibacter</taxon>
    </lineage>
</organism>
<gene>
    <name evidence="1" type="ORF">GCM10011360_07480</name>
</gene>
<dbReference type="Proteomes" id="UP000612855">
    <property type="component" value="Unassembled WGS sequence"/>
</dbReference>
<dbReference type="Gene3D" id="3.30.1360.120">
    <property type="entry name" value="Probable tRNA modification gtpase trme, domain 1"/>
    <property type="match status" value="1"/>
</dbReference>
<name>A0A917EBJ6_9RHOB</name>
<dbReference type="InterPro" id="IPR027266">
    <property type="entry name" value="TrmE/GcvT-like"/>
</dbReference>
<dbReference type="EMBL" id="BMFJ01000001">
    <property type="protein sequence ID" value="GGE21376.1"/>
    <property type="molecule type" value="Genomic_DNA"/>
</dbReference>
<accession>A0A917EBJ6</accession>
<sequence length="185" mass="19563">MSDPVSALAGKVSEGPVRIEDLAPRAMITVRGKLSDTAITEALASVSGLAMPGQRGIAAEGEKRLAWMGPDEALLILPRAGLDAALSGLTEKLGSAHALVADMSDARALFRLTGEDAALRDTIAKVAPVDMMRFPTGEIRRTRLAQIAGAFWMPQEGTVELVCFRSVAQYAFDLLSQAAVGPRVF</sequence>
<dbReference type="Gene3D" id="3.30.70.1520">
    <property type="entry name" value="Heterotetrameric sarcosine oxidase"/>
    <property type="match status" value="1"/>
</dbReference>
<dbReference type="RefSeq" id="WP_188476330.1">
    <property type="nucleotide sequence ID" value="NZ_BMFJ01000001.1"/>
</dbReference>
<dbReference type="InterPro" id="IPR007375">
    <property type="entry name" value="SoxG"/>
</dbReference>
<evidence type="ECO:0000313" key="2">
    <source>
        <dbReference type="Proteomes" id="UP000612855"/>
    </source>
</evidence>
<reference evidence="2" key="1">
    <citation type="journal article" date="2019" name="Int. J. Syst. Evol. Microbiol.">
        <title>The Global Catalogue of Microorganisms (GCM) 10K type strain sequencing project: providing services to taxonomists for standard genome sequencing and annotation.</title>
        <authorList>
            <consortium name="The Broad Institute Genomics Platform"/>
            <consortium name="The Broad Institute Genome Sequencing Center for Infectious Disease"/>
            <person name="Wu L."/>
            <person name="Ma J."/>
        </authorList>
    </citation>
    <scope>NUCLEOTIDE SEQUENCE [LARGE SCALE GENOMIC DNA]</scope>
    <source>
        <strain evidence="2">CGMCC 1.12664</strain>
    </source>
</reference>
<comment type="caution">
    <text evidence="1">The sequence shown here is derived from an EMBL/GenBank/DDBJ whole genome shotgun (WGS) entry which is preliminary data.</text>
</comment>
<dbReference type="AlphaFoldDB" id="A0A917EBJ6"/>
<keyword evidence="2" id="KW-1185">Reference proteome</keyword>
<protein>
    <submittedName>
        <fullName evidence="1">Sarcosine oxidase subunit gamma</fullName>
    </submittedName>
</protein>
<dbReference type="Pfam" id="PF04268">
    <property type="entry name" value="SoxG"/>
    <property type="match status" value="1"/>
</dbReference>
<dbReference type="SUPFAM" id="SSF103025">
    <property type="entry name" value="Folate-binding domain"/>
    <property type="match status" value="1"/>
</dbReference>
<evidence type="ECO:0000313" key="1">
    <source>
        <dbReference type="EMBL" id="GGE21376.1"/>
    </source>
</evidence>
<proteinExistence type="predicted"/>